<evidence type="ECO:0000313" key="3">
    <source>
        <dbReference type="EMBL" id="MBA8813121.1"/>
    </source>
</evidence>
<evidence type="ECO:0000313" key="2">
    <source>
        <dbReference type="EMBL" id="GEK83425.1"/>
    </source>
</evidence>
<dbReference type="GO" id="GO:0016747">
    <property type="term" value="F:acyltransferase activity, transferring groups other than amino-acyl groups"/>
    <property type="evidence" value="ECO:0007669"/>
    <property type="project" value="InterPro"/>
</dbReference>
<organism evidence="3 5">
    <name type="scientific">Frigoribacterium faeni</name>
    <dbReference type="NCBI Taxonomy" id="145483"/>
    <lineage>
        <taxon>Bacteria</taxon>
        <taxon>Bacillati</taxon>
        <taxon>Actinomycetota</taxon>
        <taxon>Actinomycetes</taxon>
        <taxon>Micrococcales</taxon>
        <taxon>Microbacteriaceae</taxon>
        <taxon>Frigoribacterium</taxon>
    </lineage>
</organism>
<dbReference type="AlphaFoldDB" id="A0A7W3JHY9"/>
<feature type="domain" description="N-acetyltransferase" evidence="1">
    <location>
        <begin position="3"/>
        <end position="143"/>
    </location>
</feature>
<dbReference type="InterPro" id="IPR016181">
    <property type="entry name" value="Acyl_CoA_acyltransferase"/>
</dbReference>
<dbReference type="PROSITE" id="PS51186">
    <property type="entry name" value="GNAT"/>
    <property type="match status" value="1"/>
</dbReference>
<reference evidence="3 5" key="2">
    <citation type="submission" date="2020-07" db="EMBL/GenBank/DDBJ databases">
        <title>Sequencing the genomes of 1000 actinobacteria strains.</title>
        <authorList>
            <person name="Klenk H.-P."/>
        </authorList>
    </citation>
    <scope>NUCLEOTIDE SEQUENCE [LARGE SCALE GENOMIC DNA]</scope>
    <source>
        <strain evidence="3 5">DSM 10309</strain>
    </source>
</reference>
<dbReference type="Proteomes" id="UP000522688">
    <property type="component" value="Unassembled WGS sequence"/>
</dbReference>
<dbReference type="RefSeq" id="WP_146855079.1">
    <property type="nucleotide sequence ID" value="NZ_BAAAHR010000002.1"/>
</dbReference>
<dbReference type="Proteomes" id="UP000321154">
    <property type="component" value="Unassembled WGS sequence"/>
</dbReference>
<dbReference type="OrthoDB" id="3190820at2"/>
<keyword evidence="4" id="KW-1185">Reference proteome</keyword>
<keyword evidence="3" id="KW-0808">Transferase</keyword>
<evidence type="ECO:0000259" key="1">
    <source>
        <dbReference type="PROSITE" id="PS51186"/>
    </source>
</evidence>
<reference evidence="2 4" key="1">
    <citation type="submission" date="2019-07" db="EMBL/GenBank/DDBJ databases">
        <title>Whole genome shotgun sequence of Frigoribacterium faeni NBRC 103066.</title>
        <authorList>
            <person name="Hosoyama A."/>
            <person name="Uohara A."/>
            <person name="Ohji S."/>
            <person name="Ichikawa N."/>
        </authorList>
    </citation>
    <scope>NUCLEOTIDE SEQUENCE [LARGE SCALE GENOMIC DNA]</scope>
    <source>
        <strain evidence="2 4">NBRC 103066</strain>
    </source>
</reference>
<dbReference type="Pfam" id="PF13508">
    <property type="entry name" value="Acetyltransf_7"/>
    <property type="match status" value="1"/>
</dbReference>
<name>A0A7W3JHY9_9MICO</name>
<dbReference type="EMBL" id="JACGWW010000002">
    <property type="protein sequence ID" value="MBA8813121.1"/>
    <property type="molecule type" value="Genomic_DNA"/>
</dbReference>
<protein>
    <submittedName>
        <fullName evidence="2 3">N-acetyltransferase</fullName>
    </submittedName>
</protein>
<evidence type="ECO:0000313" key="5">
    <source>
        <dbReference type="Proteomes" id="UP000522688"/>
    </source>
</evidence>
<dbReference type="EMBL" id="BJUV01000015">
    <property type="protein sequence ID" value="GEK83425.1"/>
    <property type="molecule type" value="Genomic_DNA"/>
</dbReference>
<gene>
    <name evidence="3" type="ORF">FB463_001370</name>
    <name evidence="2" type="ORF">FFA01_17340</name>
</gene>
<proteinExistence type="predicted"/>
<comment type="caution">
    <text evidence="3">The sequence shown here is derived from an EMBL/GenBank/DDBJ whole genome shotgun (WGS) entry which is preliminary data.</text>
</comment>
<dbReference type="Gene3D" id="3.40.630.30">
    <property type="match status" value="1"/>
</dbReference>
<evidence type="ECO:0000313" key="4">
    <source>
        <dbReference type="Proteomes" id="UP000321154"/>
    </source>
</evidence>
<accession>A0A7W3JHY9</accession>
<dbReference type="InterPro" id="IPR000182">
    <property type="entry name" value="GNAT_dom"/>
</dbReference>
<dbReference type="SUPFAM" id="SSF55729">
    <property type="entry name" value="Acyl-CoA N-acyltransferases (Nat)"/>
    <property type="match status" value="1"/>
</dbReference>
<sequence length="143" mass="16421">MEITLRPSTADDLDWLLELRADVMRDDLTRLGVYDEVRVRQRMRDAYDPACTRVIVVDGRDVGSIAVRPTEEARWIEHFYLARALQGRRVGEHVLRSVLAEPGAAPFRLNVLVGSAARRLYERHGFVLDTEDAVDVFMTRRDP</sequence>